<dbReference type="OrthoDB" id="3781747at2759"/>
<feature type="signal peptide" evidence="1">
    <location>
        <begin position="1"/>
        <end position="20"/>
    </location>
</feature>
<name>A0A9P9DP85_9PLEO</name>
<accession>A0A9P9DP85</accession>
<evidence type="ECO:0000313" key="2">
    <source>
        <dbReference type="EMBL" id="KAH7122519.1"/>
    </source>
</evidence>
<keyword evidence="1" id="KW-0732">Signal</keyword>
<keyword evidence="3" id="KW-1185">Reference proteome</keyword>
<dbReference type="AlphaFoldDB" id="A0A9P9DP85"/>
<reference evidence="2" key="1">
    <citation type="journal article" date="2021" name="Nat. Commun.">
        <title>Genetic determinants of endophytism in the Arabidopsis root mycobiome.</title>
        <authorList>
            <person name="Mesny F."/>
            <person name="Miyauchi S."/>
            <person name="Thiergart T."/>
            <person name="Pickel B."/>
            <person name="Atanasova L."/>
            <person name="Karlsson M."/>
            <person name="Huettel B."/>
            <person name="Barry K.W."/>
            <person name="Haridas S."/>
            <person name="Chen C."/>
            <person name="Bauer D."/>
            <person name="Andreopoulos W."/>
            <person name="Pangilinan J."/>
            <person name="LaButti K."/>
            <person name="Riley R."/>
            <person name="Lipzen A."/>
            <person name="Clum A."/>
            <person name="Drula E."/>
            <person name="Henrissat B."/>
            <person name="Kohler A."/>
            <person name="Grigoriev I.V."/>
            <person name="Martin F.M."/>
            <person name="Hacquard S."/>
        </authorList>
    </citation>
    <scope>NUCLEOTIDE SEQUENCE</scope>
    <source>
        <strain evidence="2">MPI-CAGE-CH-0243</strain>
    </source>
</reference>
<sequence>MKLFSALILITLPILTSAAAQGSTKNFYLVTCTDGSGRRNTYDAIAYYPKGAAKSNTEWPHDLAEVSRPKATWEGVVREAEFENDSWFIARIDKGAASLKAGEIAGTGEFEGEPFVCFKRSGETLFADRPVSCQQLYWCPSIDVSGGNKPGAARRRR</sequence>
<dbReference type="Proteomes" id="UP000700596">
    <property type="component" value="Unassembled WGS sequence"/>
</dbReference>
<dbReference type="EMBL" id="JAGMWT010000009">
    <property type="protein sequence ID" value="KAH7122519.1"/>
    <property type="molecule type" value="Genomic_DNA"/>
</dbReference>
<protein>
    <recommendedName>
        <fullName evidence="4">DUF3757 domain-containing protein</fullName>
    </recommendedName>
</protein>
<comment type="caution">
    <text evidence="2">The sequence shown here is derived from an EMBL/GenBank/DDBJ whole genome shotgun (WGS) entry which is preliminary data.</text>
</comment>
<organism evidence="2 3">
    <name type="scientific">Dendryphion nanum</name>
    <dbReference type="NCBI Taxonomy" id="256645"/>
    <lineage>
        <taxon>Eukaryota</taxon>
        <taxon>Fungi</taxon>
        <taxon>Dikarya</taxon>
        <taxon>Ascomycota</taxon>
        <taxon>Pezizomycotina</taxon>
        <taxon>Dothideomycetes</taxon>
        <taxon>Pleosporomycetidae</taxon>
        <taxon>Pleosporales</taxon>
        <taxon>Torulaceae</taxon>
        <taxon>Dendryphion</taxon>
    </lineage>
</organism>
<gene>
    <name evidence="2" type="ORF">B0J11DRAFT_341479</name>
</gene>
<evidence type="ECO:0000313" key="3">
    <source>
        <dbReference type="Proteomes" id="UP000700596"/>
    </source>
</evidence>
<feature type="chain" id="PRO_5040250702" description="DUF3757 domain-containing protein" evidence="1">
    <location>
        <begin position="21"/>
        <end position="157"/>
    </location>
</feature>
<evidence type="ECO:0000256" key="1">
    <source>
        <dbReference type="SAM" id="SignalP"/>
    </source>
</evidence>
<evidence type="ECO:0008006" key="4">
    <source>
        <dbReference type="Google" id="ProtNLM"/>
    </source>
</evidence>
<proteinExistence type="predicted"/>